<evidence type="ECO:0008006" key="10">
    <source>
        <dbReference type="Google" id="ProtNLM"/>
    </source>
</evidence>
<accession>A0AAV9D0S4</accession>
<dbReference type="InterPro" id="IPR008409">
    <property type="entry name" value="SPF27"/>
</dbReference>
<reference evidence="8" key="1">
    <citation type="journal article" date="2023" name="Nat. Commun.">
        <title>Diploid and tetraploid genomes of Acorus and the evolution of monocots.</title>
        <authorList>
            <person name="Ma L."/>
            <person name="Liu K.W."/>
            <person name="Li Z."/>
            <person name="Hsiao Y.Y."/>
            <person name="Qi Y."/>
            <person name="Fu T."/>
            <person name="Tang G.D."/>
            <person name="Zhang D."/>
            <person name="Sun W.H."/>
            <person name="Liu D.K."/>
            <person name="Li Y."/>
            <person name="Chen G.Z."/>
            <person name="Liu X.D."/>
            <person name="Liao X.Y."/>
            <person name="Jiang Y.T."/>
            <person name="Yu X."/>
            <person name="Hao Y."/>
            <person name="Huang J."/>
            <person name="Zhao X.W."/>
            <person name="Ke S."/>
            <person name="Chen Y.Y."/>
            <person name="Wu W.L."/>
            <person name="Hsu J.L."/>
            <person name="Lin Y.F."/>
            <person name="Huang M.D."/>
            <person name="Li C.Y."/>
            <person name="Huang L."/>
            <person name="Wang Z.W."/>
            <person name="Zhao X."/>
            <person name="Zhong W.Y."/>
            <person name="Peng D.H."/>
            <person name="Ahmad S."/>
            <person name="Lan S."/>
            <person name="Zhang J.S."/>
            <person name="Tsai W.C."/>
            <person name="Van de Peer Y."/>
            <person name="Liu Z.J."/>
        </authorList>
    </citation>
    <scope>NUCLEOTIDE SEQUENCE</scope>
    <source>
        <strain evidence="8">CP</strain>
    </source>
</reference>
<dbReference type="Proteomes" id="UP001180020">
    <property type="component" value="Unassembled WGS sequence"/>
</dbReference>
<feature type="region of interest" description="Disordered" evidence="7">
    <location>
        <begin position="1"/>
        <end position="28"/>
    </location>
</feature>
<sequence>MAGGDVLMLEAAPGPSQTGGRPKGGTTTTILDALPYIDDEYSDPTVKAEVDRMIEEEMRRSSRRPSDFLHDPPPRELQFEDHPMLAKEYERIKAGNPPVSTETSRYKAELPPPNKRNDVTAWRLALRNSQTVLQHMNLRVENLDLMLQYGGDVWKQRNKQLETFLSRLQNIALQNNEKIEAVNRERKFQQQNTAVELNALTTQWKELCEKNIEIEAACANIQNHIEQLQREAMESGLNLEDETGI</sequence>
<gene>
    <name evidence="8" type="ORF">QJS10_CPA16g01286</name>
</gene>
<keyword evidence="9" id="KW-1185">Reference proteome</keyword>
<comment type="caution">
    <text evidence="8">The sequence shown here is derived from an EMBL/GenBank/DDBJ whole genome shotgun (WGS) entry which is preliminary data.</text>
</comment>
<dbReference type="GO" id="GO:0008380">
    <property type="term" value="P:RNA splicing"/>
    <property type="evidence" value="ECO:0007669"/>
    <property type="project" value="UniProtKB-KW"/>
</dbReference>
<feature type="region of interest" description="Disordered" evidence="7">
    <location>
        <begin position="57"/>
        <end position="81"/>
    </location>
</feature>
<proteinExistence type="inferred from homology"/>
<keyword evidence="6" id="KW-0539">Nucleus</keyword>
<keyword evidence="4" id="KW-0747">Spliceosome</keyword>
<evidence type="ECO:0000313" key="9">
    <source>
        <dbReference type="Proteomes" id="UP001180020"/>
    </source>
</evidence>
<dbReference type="Pfam" id="PF05700">
    <property type="entry name" value="BCAS2"/>
    <property type="match status" value="1"/>
</dbReference>
<dbReference type="GO" id="GO:0006397">
    <property type="term" value="P:mRNA processing"/>
    <property type="evidence" value="ECO:0007669"/>
    <property type="project" value="UniProtKB-KW"/>
</dbReference>
<comment type="subcellular location">
    <subcellularLocation>
        <location evidence="1">Nucleus</location>
    </subcellularLocation>
</comment>
<evidence type="ECO:0000256" key="4">
    <source>
        <dbReference type="ARBA" id="ARBA00022728"/>
    </source>
</evidence>
<evidence type="ECO:0000256" key="2">
    <source>
        <dbReference type="ARBA" id="ARBA00010788"/>
    </source>
</evidence>
<evidence type="ECO:0000256" key="5">
    <source>
        <dbReference type="ARBA" id="ARBA00023187"/>
    </source>
</evidence>
<evidence type="ECO:0000256" key="1">
    <source>
        <dbReference type="ARBA" id="ARBA00004123"/>
    </source>
</evidence>
<dbReference type="PANTHER" id="PTHR13296">
    <property type="entry name" value="BCAS2 PROTEIN"/>
    <property type="match status" value="1"/>
</dbReference>
<keyword evidence="3" id="KW-0507">mRNA processing</keyword>
<feature type="compositionally biased region" description="Low complexity" evidence="7">
    <location>
        <begin position="18"/>
        <end position="28"/>
    </location>
</feature>
<dbReference type="GO" id="GO:0071011">
    <property type="term" value="C:precatalytic spliceosome"/>
    <property type="evidence" value="ECO:0007669"/>
    <property type="project" value="TreeGrafter"/>
</dbReference>
<dbReference type="EMBL" id="JAUJYO010000016">
    <property type="protein sequence ID" value="KAK1294168.1"/>
    <property type="molecule type" value="Genomic_DNA"/>
</dbReference>
<name>A0AAV9D0S4_ACOCL</name>
<reference evidence="8" key="2">
    <citation type="submission" date="2023-06" db="EMBL/GenBank/DDBJ databases">
        <authorList>
            <person name="Ma L."/>
            <person name="Liu K.-W."/>
            <person name="Li Z."/>
            <person name="Hsiao Y.-Y."/>
            <person name="Qi Y."/>
            <person name="Fu T."/>
            <person name="Tang G."/>
            <person name="Zhang D."/>
            <person name="Sun W.-H."/>
            <person name="Liu D.-K."/>
            <person name="Li Y."/>
            <person name="Chen G.-Z."/>
            <person name="Liu X.-D."/>
            <person name="Liao X.-Y."/>
            <person name="Jiang Y.-T."/>
            <person name="Yu X."/>
            <person name="Hao Y."/>
            <person name="Huang J."/>
            <person name="Zhao X.-W."/>
            <person name="Ke S."/>
            <person name="Chen Y.-Y."/>
            <person name="Wu W.-L."/>
            <person name="Hsu J.-L."/>
            <person name="Lin Y.-F."/>
            <person name="Huang M.-D."/>
            <person name="Li C.-Y."/>
            <person name="Huang L."/>
            <person name="Wang Z.-W."/>
            <person name="Zhao X."/>
            <person name="Zhong W.-Y."/>
            <person name="Peng D.-H."/>
            <person name="Ahmad S."/>
            <person name="Lan S."/>
            <person name="Zhang J.-S."/>
            <person name="Tsai W.-C."/>
            <person name="Van De Peer Y."/>
            <person name="Liu Z.-J."/>
        </authorList>
    </citation>
    <scope>NUCLEOTIDE SEQUENCE</scope>
    <source>
        <strain evidence="8">CP</strain>
        <tissue evidence="8">Leaves</tissue>
    </source>
</reference>
<keyword evidence="5" id="KW-0508">mRNA splicing</keyword>
<organism evidence="8 9">
    <name type="scientific">Acorus calamus</name>
    <name type="common">Sweet flag</name>
    <dbReference type="NCBI Taxonomy" id="4465"/>
    <lineage>
        <taxon>Eukaryota</taxon>
        <taxon>Viridiplantae</taxon>
        <taxon>Streptophyta</taxon>
        <taxon>Embryophyta</taxon>
        <taxon>Tracheophyta</taxon>
        <taxon>Spermatophyta</taxon>
        <taxon>Magnoliopsida</taxon>
        <taxon>Liliopsida</taxon>
        <taxon>Acoraceae</taxon>
        <taxon>Acorus</taxon>
    </lineage>
</organism>
<evidence type="ECO:0000313" key="8">
    <source>
        <dbReference type="EMBL" id="KAK1294168.1"/>
    </source>
</evidence>
<dbReference type="PANTHER" id="PTHR13296:SF0">
    <property type="entry name" value="PRE-MRNA-SPLICING FACTOR SPF27"/>
    <property type="match status" value="1"/>
</dbReference>
<evidence type="ECO:0000256" key="3">
    <source>
        <dbReference type="ARBA" id="ARBA00022664"/>
    </source>
</evidence>
<evidence type="ECO:0000256" key="7">
    <source>
        <dbReference type="SAM" id="MobiDB-lite"/>
    </source>
</evidence>
<feature type="region of interest" description="Disordered" evidence="7">
    <location>
        <begin position="93"/>
        <end position="114"/>
    </location>
</feature>
<dbReference type="AlphaFoldDB" id="A0AAV9D0S4"/>
<dbReference type="GO" id="GO:0071013">
    <property type="term" value="C:catalytic step 2 spliceosome"/>
    <property type="evidence" value="ECO:0007669"/>
    <property type="project" value="TreeGrafter"/>
</dbReference>
<protein>
    <recommendedName>
        <fullName evidence="10">Pre-mRNA-splicing factor SPF27 homolog</fullName>
    </recommendedName>
</protein>
<comment type="similarity">
    <text evidence="2">Belongs to the SPF27 family.</text>
</comment>
<dbReference type="GO" id="GO:0000974">
    <property type="term" value="C:Prp19 complex"/>
    <property type="evidence" value="ECO:0007669"/>
    <property type="project" value="TreeGrafter"/>
</dbReference>
<evidence type="ECO:0000256" key="6">
    <source>
        <dbReference type="ARBA" id="ARBA00023242"/>
    </source>
</evidence>